<reference evidence="1 2" key="1">
    <citation type="journal article" date="2015" name="MBio">
        <title>Enzymatic Degradation of Phenazines Can Generate Energy and Protect Sensitive Organisms from Toxicity.</title>
        <authorList>
            <person name="Costa K.C."/>
            <person name="Bergkessel M."/>
            <person name="Saunders S."/>
            <person name="Korlach J."/>
            <person name="Newman D.K."/>
        </authorList>
    </citation>
    <scope>NUCLEOTIDE SEQUENCE [LARGE SCALE GENOMIC DNA]</scope>
    <source>
        <strain evidence="1 2">CT6</strain>
    </source>
</reference>
<dbReference type="STRING" id="1766.XA26_00070"/>
<keyword evidence="2" id="KW-1185">Reference proteome</keyword>
<proteinExistence type="predicted"/>
<organism evidence="1 2">
    <name type="scientific">Mycolicibacterium fortuitum</name>
    <name type="common">Mycobacterium fortuitum</name>
    <dbReference type="NCBI Taxonomy" id="1766"/>
    <lineage>
        <taxon>Bacteria</taxon>
        <taxon>Bacillati</taxon>
        <taxon>Actinomycetota</taxon>
        <taxon>Actinomycetes</taxon>
        <taxon>Mycobacteriales</taxon>
        <taxon>Mycobacteriaceae</taxon>
        <taxon>Mycolicibacterium</taxon>
    </lineage>
</organism>
<protein>
    <submittedName>
        <fullName evidence="1">Uncharacterized protein</fullName>
    </submittedName>
</protein>
<dbReference type="Proteomes" id="UP000057134">
    <property type="component" value="Chromosome"/>
</dbReference>
<dbReference type="KEGG" id="mft:XA26_00070"/>
<sequence length="55" mass="6317">MFLARWLGLVWSMAVRTRRELRWRAGQMRPRGHSAAVRKVATFTRMNAVCIVGSA</sequence>
<name>A0A0N9X9H2_MYCFO</name>
<evidence type="ECO:0000313" key="2">
    <source>
        <dbReference type="Proteomes" id="UP000057134"/>
    </source>
</evidence>
<gene>
    <name evidence="1" type="ORF">XA26_00070</name>
</gene>
<accession>A0A0N9X9H2</accession>
<dbReference type="AlphaFoldDB" id="A0A0N9X9H2"/>
<evidence type="ECO:0000313" key="1">
    <source>
        <dbReference type="EMBL" id="ALI23876.1"/>
    </source>
</evidence>
<dbReference type="EMBL" id="CP011269">
    <property type="protein sequence ID" value="ALI23876.1"/>
    <property type="molecule type" value="Genomic_DNA"/>
</dbReference>